<sequence>MNTYDTRPLEEALPHNLALLFANEILLPDNARDICPKKIGPRIISFPDTKQILKIGYGITRSEAEAMLLVASQTSAPVARVDQVGEIGDSGYILMSQLEGEPLADVWPNLSLEAKDSLIQELRGYLQEWRTLRGDYYGALGYQPCQDIFFKHSPMRKKSKSCYGPYKTRVEYNAGLKSALEMSRPPETFDTRDESLLQNIETLQDPDIVFTHGDLHRDNILVKDGKISGILDWGSAGYSIKDREYYEARSRARNPEWKATIDSIFAGETDVKVYSILEELDRELVVYSGF</sequence>
<dbReference type="GO" id="GO:0016301">
    <property type="term" value="F:kinase activity"/>
    <property type="evidence" value="ECO:0007669"/>
    <property type="project" value="UniProtKB-KW"/>
</dbReference>
<reference evidence="2" key="1">
    <citation type="journal article" date="2020" name="Stud. Mycol.">
        <title>101 Dothideomycetes genomes: a test case for predicting lifestyles and emergence of pathogens.</title>
        <authorList>
            <person name="Haridas S."/>
            <person name="Albert R."/>
            <person name="Binder M."/>
            <person name="Bloem J."/>
            <person name="Labutti K."/>
            <person name="Salamov A."/>
            <person name="Andreopoulos B."/>
            <person name="Baker S."/>
            <person name="Barry K."/>
            <person name="Bills G."/>
            <person name="Bluhm B."/>
            <person name="Cannon C."/>
            <person name="Castanera R."/>
            <person name="Culley D."/>
            <person name="Daum C."/>
            <person name="Ezra D."/>
            <person name="Gonzalez J."/>
            <person name="Henrissat B."/>
            <person name="Kuo A."/>
            <person name="Liang C."/>
            <person name="Lipzen A."/>
            <person name="Lutzoni F."/>
            <person name="Magnuson J."/>
            <person name="Mondo S."/>
            <person name="Nolan M."/>
            <person name="Ohm R."/>
            <person name="Pangilinan J."/>
            <person name="Park H.-J."/>
            <person name="Ramirez L."/>
            <person name="Alfaro M."/>
            <person name="Sun H."/>
            <person name="Tritt A."/>
            <person name="Yoshinaga Y."/>
            <person name="Zwiers L.-H."/>
            <person name="Turgeon B."/>
            <person name="Goodwin S."/>
            <person name="Spatafora J."/>
            <person name="Crous P."/>
            <person name="Grigoriev I."/>
        </authorList>
    </citation>
    <scope>NUCLEOTIDE SEQUENCE</scope>
    <source>
        <strain evidence="2">CBS 121739</strain>
    </source>
</reference>
<proteinExistence type="predicted"/>
<dbReference type="InterPro" id="IPR002575">
    <property type="entry name" value="Aminoglycoside_PTrfase"/>
</dbReference>
<dbReference type="Gene3D" id="3.90.1200.10">
    <property type="match status" value="1"/>
</dbReference>
<dbReference type="InterPro" id="IPR051678">
    <property type="entry name" value="AGP_Transferase"/>
</dbReference>
<keyword evidence="3" id="KW-1185">Reference proteome</keyword>
<accession>A0A6A6VXW3</accession>
<dbReference type="PANTHER" id="PTHR21310">
    <property type="entry name" value="AMINOGLYCOSIDE PHOSPHOTRANSFERASE-RELATED-RELATED"/>
    <property type="match status" value="1"/>
</dbReference>
<dbReference type="Pfam" id="PF01636">
    <property type="entry name" value="APH"/>
    <property type="match status" value="1"/>
</dbReference>
<evidence type="ECO:0000259" key="1">
    <source>
        <dbReference type="Pfam" id="PF01636"/>
    </source>
</evidence>
<dbReference type="SUPFAM" id="SSF56112">
    <property type="entry name" value="Protein kinase-like (PK-like)"/>
    <property type="match status" value="1"/>
</dbReference>
<dbReference type="CDD" id="cd05120">
    <property type="entry name" value="APH_ChoK_like"/>
    <property type="match status" value="1"/>
</dbReference>
<dbReference type="RefSeq" id="XP_033597097.1">
    <property type="nucleotide sequence ID" value="XM_033747526.1"/>
</dbReference>
<dbReference type="EMBL" id="ML996580">
    <property type="protein sequence ID" value="KAF2754646.1"/>
    <property type="molecule type" value="Genomic_DNA"/>
</dbReference>
<feature type="domain" description="Aminoglycoside phosphotransferase" evidence="1">
    <location>
        <begin position="62"/>
        <end position="238"/>
    </location>
</feature>
<dbReference type="PANTHER" id="PTHR21310:SF48">
    <property type="entry name" value="AMINOGLYCOSIDE PHOSPHOTRANSFERASE DOMAIN-CONTAINING PROTEIN"/>
    <property type="match status" value="1"/>
</dbReference>
<name>A0A6A6VXW3_9PEZI</name>
<dbReference type="OrthoDB" id="2906425at2759"/>
<evidence type="ECO:0000313" key="2">
    <source>
        <dbReference type="EMBL" id="KAF2754646.1"/>
    </source>
</evidence>
<evidence type="ECO:0000313" key="3">
    <source>
        <dbReference type="Proteomes" id="UP000799437"/>
    </source>
</evidence>
<keyword evidence="2" id="KW-0808">Transferase</keyword>
<protein>
    <submittedName>
        <fullName evidence="2">Kinase-like protein</fullName>
    </submittedName>
</protein>
<dbReference type="AlphaFoldDB" id="A0A6A6VXW3"/>
<dbReference type="GeneID" id="54488580"/>
<gene>
    <name evidence="2" type="ORF">EJ05DRAFT_504169</name>
</gene>
<dbReference type="Proteomes" id="UP000799437">
    <property type="component" value="Unassembled WGS sequence"/>
</dbReference>
<keyword evidence="2" id="KW-0418">Kinase</keyword>
<organism evidence="2 3">
    <name type="scientific">Pseudovirgaria hyperparasitica</name>
    <dbReference type="NCBI Taxonomy" id="470096"/>
    <lineage>
        <taxon>Eukaryota</taxon>
        <taxon>Fungi</taxon>
        <taxon>Dikarya</taxon>
        <taxon>Ascomycota</taxon>
        <taxon>Pezizomycotina</taxon>
        <taxon>Dothideomycetes</taxon>
        <taxon>Dothideomycetes incertae sedis</taxon>
        <taxon>Acrospermales</taxon>
        <taxon>Acrospermaceae</taxon>
        <taxon>Pseudovirgaria</taxon>
    </lineage>
</organism>
<dbReference type="InterPro" id="IPR011009">
    <property type="entry name" value="Kinase-like_dom_sf"/>
</dbReference>